<proteinExistence type="predicted"/>
<organism evidence="3 4">
    <name type="scientific">Dibothriocephalus latus</name>
    <name type="common">Fish tapeworm</name>
    <name type="synonym">Diphyllobothrium latum</name>
    <dbReference type="NCBI Taxonomy" id="60516"/>
    <lineage>
        <taxon>Eukaryota</taxon>
        <taxon>Metazoa</taxon>
        <taxon>Spiralia</taxon>
        <taxon>Lophotrochozoa</taxon>
        <taxon>Platyhelminthes</taxon>
        <taxon>Cestoda</taxon>
        <taxon>Eucestoda</taxon>
        <taxon>Diphyllobothriidea</taxon>
        <taxon>Diphyllobothriidae</taxon>
        <taxon>Dibothriocephalus</taxon>
    </lineage>
</organism>
<feature type="domain" description="RRM" evidence="2">
    <location>
        <begin position="26"/>
        <end position="102"/>
    </location>
</feature>
<gene>
    <name evidence="3" type="ORF">DILT_LOCUS14333</name>
</gene>
<evidence type="ECO:0000313" key="3">
    <source>
        <dbReference type="EMBL" id="VDN23858.1"/>
    </source>
</evidence>
<protein>
    <recommendedName>
        <fullName evidence="2">RRM domain-containing protein</fullName>
    </recommendedName>
</protein>
<evidence type="ECO:0000313" key="4">
    <source>
        <dbReference type="Proteomes" id="UP000281553"/>
    </source>
</evidence>
<dbReference type="Gene3D" id="3.30.70.330">
    <property type="match status" value="1"/>
</dbReference>
<evidence type="ECO:0000259" key="2">
    <source>
        <dbReference type="PROSITE" id="PS50102"/>
    </source>
</evidence>
<dbReference type="Proteomes" id="UP000281553">
    <property type="component" value="Unassembled WGS sequence"/>
</dbReference>
<dbReference type="PROSITE" id="PS50102">
    <property type="entry name" value="RRM"/>
    <property type="match status" value="1"/>
</dbReference>
<dbReference type="InterPro" id="IPR000504">
    <property type="entry name" value="RRM_dom"/>
</dbReference>
<dbReference type="AlphaFoldDB" id="A0A3P7MMW4"/>
<accession>A0A3P7MMW4</accession>
<dbReference type="Pfam" id="PF00076">
    <property type="entry name" value="RRM_1"/>
    <property type="match status" value="1"/>
</dbReference>
<dbReference type="SMART" id="SM00360">
    <property type="entry name" value="RRM"/>
    <property type="match status" value="1"/>
</dbReference>
<sequence length="102" mass="11046">MNRAAAVVVASQKASKKKAKKDAKTLRIDVGSLPTLTNDLDLHDYFSQFGVVKEARVLKAADAKHRGFVVFQDVGSIGNVFETEPHLFGGAPITLSWSGYVL</sequence>
<keyword evidence="4" id="KW-1185">Reference proteome</keyword>
<keyword evidence="1" id="KW-0694">RNA-binding</keyword>
<dbReference type="InterPro" id="IPR035979">
    <property type="entry name" value="RBD_domain_sf"/>
</dbReference>
<dbReference type="OrthoDB" id="10023235at2759"/>
<dbReference type="EMBL" id="UYRU01073794">
    <property type="protein sequence ID" value="VDN23858.1"/>
    <property type="molecule type" value="Genomic_DNA"/>
</dbReference>
<dbReference type="InterPro" id="IPR012677">
    <property type="entry name" value="Nucleotide-bd_a/b_plait_sf"/>
</dbReference>
<dbReference type="SUPFAM" id="SSF54928">
    <property type="entry name" value="RNA-binding domain, RBD"/>
    <property type="match status" value="1"/>
</dbReference>
<evidence type="ECO:0000256" key="1">
    <source>
        <dbReference type="PROSITE-ProRule" id="PRU00176"/>
    </source>
</evidence>
<dbReference type="GO" id="GO:0003723">
    <property type="term" value="F:RNA binding"/>
    <property type="evidence" value="ECO:0007669"/>
    <property type="project" value="UniProtKB-UniRule"/>
</dbReference>
<name>A0A3P7MMW4_DIBLA</name>
<reference evidence="3 4" key="1">
    <citation type="submission" date="2018-11" db="EMBL/GenBank/DDBJ databases">
        <authorList>
            <consortium name="Pathogen Informatics"/>
        </authorList>
    </citation>
    <scope>NUCLEOTIDE SEQUENCE [LARGE SCALE GENOMIC DNA]</scope>
</reference>